<dbReference type="InterPro" id="IPR013783">
    <property type="entry name" value="Ig-like_fold"/>
</dbReference>
<comment type="caution">
    <text evidence="1">The sequence shown here is derived from an EMBL/GenBank/DDBJ whole genome shotgun (WGS) entry which is preliminary data.</text>
</comment>
<gene>
    <name evidence="1" type="ORF">BK659_11570</name>
</gene>
<dbReference type="InterPro" id="IPR008964">
    <property type="entry name" value="Invasin/intimin_cell_adhesion"/>
</dbReference>
<dbReference type="EMBL" id="MOBJ01000007">
    <property type="protein sequence ID" value="RON09552.1"/>
    <property type="molecule type" value="Genomic_DNA"/>
</dbReference>
<organism evidence="1 2">
    <name type="scientific">Pseudomonas brassicacearum</name>
    <dbReference type="NCBI Taxonomy" id="930166"/>
    <lineage>
        <taxon>Bacteria</taxon>
        <taxon>Pseudomonadati</taxon>
        <taxon>Pseudomonadota</taxon>
        <taxon>Gammaproteobacteria</taxon>
        <taxon>Pseudomonadales</taxon>
        <taxon>Pseudomonadaceae</taxon>
        <taxon>Pseudomonas</taxon>
    </lineage>
</organism>
<evidence type="ECO:0000313" key="1">
    <source>
        <dbReference type="EMBL" id="RON09552.1"/>
    </source>
</evidence>
<reference evidence="1 2" key="1">
    <citation type="submission" date="2016-10" db="EMBL/GenBank/DDBJ databases">
        <title>Comparative genome analysis of multiple Pseudomonas spp. focuses on biocontrol and plant growth promoting traits.</title>
        <authorList>
            <person name="Tao X.-Y."/>
            <person name="Taylor C.G."/>
        </authorList>
    </citation>
    <scope>NUCLEOTIDE SEQUENCE [LARGE SCALE GENOMIC DNA]</scope>
    <source>
        <strain evidence="1 2">48H11</strain>
    </source>
</reference>
<accession>A0A423H8N0</accession>
<dbReference type="SUPFAM" id="SSF49373">
    <property type="entry name" value="Invasin/intimin cell-adhesion fragments"/>
    <property type="match status" value="3"/>
</dbReference>
<dbReference type="Proteomes" id="UP000286071">
    <property type="component" value="Unassembled WGS sequence"/>
</dbReference>
<dbReference type="Gene3D" id="2.60.40.10">
    <property type="entry name" value="Immunoglobulins"/>
    <property type="match status" value="2"/>
</dbReference>
<evidence type="ECO:0000313" key="2">
    <source>
        <dbReference type="Proteomes" id="UP000286071"/>
    </source>
</evidence>
<dbReference type="RefSeq" id="WP_123425260.1">
    <property type="nucleotide sequence ID" value="NZ_MOBJ01000007.1"/>
</dbReference>
<sequence>MSEPIIQANASLVVNGDFTEPLNQGWIRGPTNPTWTSLGGDEYEGSPIRLLMTGNESSVSQVIEVPKDLRTDARYFLSFLCESWHYAAGRLEVCIDGSSEPAQVITLPPGLLDREHADDQRPMLFDPEEYNVELTLPLKQRDKVRVSVFSPASKDDEYERLIRITRIRILLHLEPLVLQQMTVDDQTLSPDRPLYLCLGASQHRLGFVPVPGNAWLDTEASLNIENNPQLGSIVATPMWGLDHPLDAPWSLDCPEIGDDGPHVFSFNLLNKYTADAYCINASLGHHRLTFGEVLEAAYYPIFEYAQSVRLGVQVASYYTGQALSGRTVNWGLKGQRQVITTPTDEEGWAYFEYVPSGCGDFVIEASVASLYYASGVFTQAFDVRVLATDPWKEVMAVIDGNETHWDEKTGYPNRGTQYPVTLKLPDDSPLRGTELSLQWEGDSPLELGVTVDPELEKPVPVSTAELTWTLTCGDDLDGKFELLLGCSKLLLPSRKKPMSLARNRVEIGEVREANKFPVADEGESVLLMVRVVHVVTSGPGDPVVNALVDWVGPNGTVSTVTGDGGWASVLDKPENGGSYHITAKVRAHAEMQPVERVFAVTALETSPWKDQVAFHLDNEPVDRVTVGIACRRGKTHTFRVTPTADSPVKDKPMILALRNEEPGLGLVIRAPTATPAGGWEWQLSSVANISRSGLFELSLTSDVISGARELSGRLLSENLADEGRVVLDQVSATLGNQTLFPCLGADHRYNFLPHALSPLIGLDLKLEWSGTSVEELEAKVEPEPGLSQVISAGGATWVLNFCKSQKNGQFSLALELPQLKLSSTANVMQLAHNKVRIAALHEAAVDPVVEQDRAWQWVQVISSFTRRPVAQVPVKWTAMGATSEVQTDASGWSGYALAPKTAQPHVVEVLVSSPYDDYPDKRAMTVDVLPSDPWQGLVVQFDRQSPQLWGDKTYFPRRKGEHSIELSVPDDSPLLDQYVTLGLTGTGPVELGVSFVPSALGVPRLLTSEGLIYTLKGGDLKDGSFALRLAASRLSNLSPANALSLGSGAQVLKIIVSNRVHQTLDWGQALDEQVKVVSAISGKPMAGRTVTWRSPDLGGVTTVTDFYGVARIRFNPKTPGGAELTATVGDELHSDTLTLTFTLNEPRKISELYEPDNAQWPVEWESQVHALAKVVSSRTGLPLEGVEVMWEYAAQALSPSRTDKDGIARLTFVLAAEGHGILSAAVKGGVAGWDTAQLVYGGVIPVIESLTCDRPVTYTGYEVNAWARVIRSPGGQPFKGIKINWSFAGRSLPDSLTNADGVASVTFTTSEIGGFDLVATQASGLPGSKTQRITVKPLQAARVSALSANPSTLSVGESASIEAKVVTLVGLNPIEGRKVEWIQDADSEPFATTYTGTDGKTSISFTGTESGSTQIKAEVRHAGDAGPSSRTVTLTILE</sequence>
<protein>
    <recommendedName>
        <fullName evidence="3">Ig-like domain-containing protein</fullName>
    </recommendedName>
</protein>
<name>A0A423H8N0_9PSED</name>
<proteinExistence type="predicted"/>
<evidence type="ECO:0008006" key="3">
    <source>
        <dbReference type="Google" id="ProtNLM"/>
    </source>
</evidence>
<dbReference type="OrthoDB" id="6995304at2"/>